<reference evidence="1 2" key="1">
    <citation type="journal article" date="2016" name="C (Basel)">
        <title>Selective Growth of and Electricity Production by Marine Exoelectrogenic Bacteria in Self-Aggregated Hydrogel of Microbially Reduced Graphene Oxide.</title>
        <authorList>
            <person name="Yoshida N."/>
            <person name="Goto Y."/>
            <person name="Miyata Y."/>
        </authorList>
    </citation>
    <scope>NUCLEOTIDE SEQUENCE [LARGE SCALE GENOMIC DNA]</scope>
    <source>
        <strain evidence="1 2">NIT-T3</strain>
    </source>
</reference>
<dbReference type="RefSeq" id="WP_221249260.1">
    <property type="nucleotide sequence ID" value="NZ_AP024355.1"/>
</dbReference>
<keyword evidence="2" id="KW-1185">Reference proteome</keyword>
<accession>A0ABM8HYS1</accession>
<sequence>MESNIIRSLVVLAIGVAMALAAYAGQAGFHGGDAFGPGGRFEPIHTSVVQGHRLDYRLAFRQPSGQLSPAEASELPAEGLTVGPELVVFLSDPAGELIYSAEVKYDVIGPQGTRIKARALPVEGGFAAGIYCSSRGLYQVQTEVMTAGLDLVDSFIYELR</sequence>
<organism evidence="1 2">
    <name type="scientific">Desulfuromonas versatilis</name>
    <dbReference type="NCBI Taxonomy" id="2802975"/>
    <lineage>
        <taxon>Bacteria</taxon>
        <taxon>Pseudomonadati</taxon>
        <taxon>Thermodesulfobacteriota</taxon>
        <taxon>Desulfuromonadia</taxon>
        <taxon>Desulfuromonadales</taxon>
        <taxon>Desulfuromonadaceae</taxon>
        <taxon>Desulfuromonas</taxon>
    </lineage>
</organism>
<proteinExistence type="predicted"/>
<evidence type="ECO:0000313" key="1">
    <source>
        <dbReference type="EMBL" id="BCR05863.1"/>
    </source>
</evidence>
<protein>
    <submittedName>
        <fullName evidence="1">Uncharacterized protein</fullName>
    </submittedName>
</protein>
<evidence type="ECO:0000313" key="2">
    <source>
        <dbReference type="Proteomes" id="UP001319827"/>
    </source>
</evidence>
<dbReference type="EMBL" id="AP024355">
    <property type="protein sequence ID" value="BCR05863.1"/>
    <property type="molecule type" value="Genomic_DNA"/>
</dbReference>
<reference evidence="1 2" key="2">
    <citation type="journal article" date="2021" name="Int. J. Syst. Evol. Microbiol.">
        <title>Isolation and Polyphasic Characterization of Desulfuromonas versatilis sp. Nov., an Electrogenic Bacteria Capable of Versatile Metabolism Isolated from a Graphene Oxide-Reducing Enrichment Culture.</title>
        <authorList>
            <person name="Xie L."/>
            <person name="Yoshida N."/>
            <person name="Ishii S."/>
            <person name="Meng L."/>
        </authorList>
    </citation>
    <scope>NUCLEOTIDE SEQUENCE [LARGE SCALE GENOMIC DNA]</scope>
    <source>
        <strain evidence="1 2">NIT-T3</strain>
    </source>
</reference>
<name>A0ABM8HYS1_9BACT</name>
<dbReference type="Proteomes" id="UP001319827">
    <property type="component" value="Chromosome"/>
</dbReference>
<gene>
    <name evidence="1" type="ORF">DESUT3_29320</name>
</gene>